<dbReference type="OrthoDB" id="6623381at2759"/>
<dbReference type="EMBL" id="GGMS01016095">
    <property type="protein sequence ID" value="MBY85298.1"/>
    <property type="molecule type" value="Transcribed_RNA"/>
</dbReference>
<sequence length="126" mass="13771">MFGDSEVASKISSARTKTEAIVNNVLAPHLLKEVLKIINDNNISFIGVCTDGSNHGAVKIFPILIQYFDNNFGIKHNLIELKSLPNETSETICNLLIETLENMSLLSKCIALSGDSCNTNFGSVER</sequence>
<organism evidence="1">
    <name type="scientific">Sipha flava</name>
    <name type="common">yellow sugarcane aphid</name>
    <dbReference type="NCBI Taxonomy" id="143950"/>
    <lineage>
        <taxon>Eukaryota</taxon>
        <taxon>Metazoa</taxon>
        <taxon>Ecdysozoa</taxon>
        <taxon>Arthropoda</taxon>
        <taxon>Hexapoda</taxon>
        <taxon>Insecta</taxon>
        <taxon>Pterygota</taxon>
        <taxon>Neoptera</taxon>
        <taxon>Paraneoptera</taxon>
        <taxon>Hemiptera</taxon>
        <taxon>Sternorrhyncha</taxon>
        <taxon>Aphidomorpha</taxon>
        <taxon>Aphidoidea</taxon>
        <taxon>Aphididae</taxon>
        <taxon>Sipha</taxon>
    </lineage>
</organism>
<gene>
    <name evidence="1" type="ORF">g.11831</name>
</gene>
<name>A0A2S2R5Q1_9HEMI</name>
<dbReference type="PANTHER" id="PTHR37162:SF10">
    <property type="entry name" value="DUF4371 DOMAIN-CONTAINING PROTEIN"/>
    <property type="match status" value="1"/>
</dbReference>
<dbReference type="AlphaFoldDB" id="A0A2S2R5Q1"/>
<reference evidence="1" key="1">
    <citation type="submission" date="2018-04" db="EMBL/GenBank/DDBJ databases">
        <title>Transcriptome assembly of Sipha flava.</title>
        <authorList>
            <person name="Scully E.D."/>
            <person name="Geib S.M."/>
            <person name="Palmer N.A."/>
            <person name="Koch K."/>
            <person name="Bradshaw J."/>
            <person name="Heng-Moss T."/>
            <person name="Sarath G."/>
        </authorList>
    </citation>
    <scope>NUCLEOTIDE SEQUENCE</scope>
</reference>
<accession>A0A2S2R5Q1</accession>
<dbReference type="PANTHER" id="PTHR37162">
    <property type="entry name" value="HAT FAMILY DIMERISATION DOMAINCONTAINING PROTEIN-RELATED"/>
    <property type="match status" value="1"/>
</dbReference>
<proteinExistence type="predicted"/>
<evidence type="ECO:0008006" key="2">
    <source>
        <dbReference type="Google" id="ProtNLM"/>
    </source>
</evidence>
<evidence type="ECO:0000313" key="1">
    <source>
        <dbReference type="EMBL" id="MBY85298.1"/>
    </source>
</evidence>
<protein>
    <recommendedName>
        <fullName evidence="2">DUF4371 domain-containing protein</fullName>
    </recommendedName>
</protein>